<protein>
    <submittedName>
        <fullName evidence="2">SDR family NAD(P)-dependent oxidoreductase</fullName>
    </submittedName>
</protein>
<dbReference type="GeneID" id="85020546"/>
<evidence type="ECO:0000256" key="1">
    <source>
        <dbReference type="ARBA" id="ARBA00023002"/>
    </source>
</evidence>
<dbReference type="PANTHER" id="PTHR43157">
    <property type="entry name" value="PHOSPHATIDYLINOSITOL-GLYCAN BIOSYNTHESIS CLASS F PROTEIN-RELATED"/>
    <property type="match status" value="1"/>
</dbReference>
<dbReference type="PANTHER" id="PTHR43157:SF31">
    <property type="entry name" value="PHOSPHATIDYLINOSITOL-GLYCAN BIOSYNTHESIS CLASS F PROTEIN"/>
    <property type="match status" value="1"/>
</dbReference>
<dbReference type="PRINTS" id="PR00081">
    <property type="entry name" value="GDHRDH"/>
</dbReference>
<sequence>MTRHWSLKQAPRMDGHLAVVTGATGGLGYETALGLASRGATVMLAGRNPEKGMAALMRLQGDVPGAKASFRLLDVASLSAIATFAHELAQETDRLDVLVNNAGVMGTPHRLETRDGFELQFGTNFLGPFALTARLRPLLCAAPQGGRVVTVASLAALDGHIVFDDLQARRRYAPFRAYRQSKLADLILALELDRQARTHNWNLHSIAAHPGWAMTDISTSRLSSKQGLQERLTRLGAVWAFKLMGQSAAHGALPIEFAAIAPEARDGGYYGPDGRGERRGHVGEAFIPPAARDLGVARRLWQVAERLTGTSLS</sequence>
<proteinExistence type="predicted"/>
<keyword evidence="3" id="KW-1185">Reference proteome</keyword>
<dbReference type="NCBIfam" id="NF004846">
    <property type="entry name" value="PRK06197.1"/>
    <property type="match status" value="1"/>
</dbReference>
<organism evidence="2 3">
    <name type="scientific">Komagataeibacter rhaeticus</name>
    <dbReference type="NCBI Taxonomy" id="215221"/>
    <lineage>
        <taxon>Bacteria</taxon>
        <taxon>Pseudomonadati</taxon>
        <taxon>Pseudomonadota</taxon>
        <taxon>Alphaproteobacteria</taxon>
        <taxon>Acetobacterales</taxon>
        <taxon>Acetobacteraceae</taxon>
        <taxon>Komagataeibacter</taxon>
    </lineage>
</organism>
<dbReference type="SUPFAM" id="SSF51735">
    <property type="entry name" value="NAD(P)-binding Rossmann-fold domains"/>
    <property type="match status" value="1"/>
</dbReference>
<dbReference type="GO" id="GO:0016491">
    <property type="term" value="F:oxidoreductase activity"/>
    <property type="evidence" value="ECO:0007669"/>
    <property type="project" value="UniProtKB-KW"/>
</dbReference>
<gene>
    <name evidence="2" type="ORF">GWK63_00115</name>
</gene>
<dbReference type="InterPro" id="IPR036291">
    <property type="entry name" value="NAD(P)-bd_dom_sf"/>
</dbReference>
<evidence type="ECO:0000313" key="2">
    <source>
        <dbReference type="EMBL" id="QIP34119.1"/>
    </source>
</evidence>
<dbReference type="Gene3D" id="3.40.50.720">
    <property type="entry name" value="NAD(P)-binding Rossmann-like Domain"/>
    <property type="match status" value="1"/>
</dbReference>
<reference evidence="2 3" key="1">
    <citation type="submission" date="2020-03" db="EMBL/GenBank/DDBJ databases">
        <title>Isolation of cellulose-producing strains, genome characterization and application of the synthesized cellulose films as an economical and sustainable material for piezoelectric sensor construction.</title>
        <authorList>
            <person name="Mangayil R.K."/>
        </authorList>
    </citation>
    <scope>NUCLEOTIDE SEQUENCE [LARGE SCALE GENOMIC DNA]</scope>
    <source>
        <strain evidence="2 3">ENS 9a1a</strain>
    </source>
</reference>
<dbReference type="EMBL" id="CP050139">
    <property type="protein sequence ID" value="QIP34119.1"/>
    <property type="molecule type" value="Genomic_DNA"/>
</dbReference>
<dbReference type="NCBIfam" id="NF004513">
    <property type="entry name" value="PRK05854.1"/>
    <property type="match status" value="1"/>
</dbReference>
<dbReference type="InterPro" id="IPR002347">
    <property type="entry name" value="SDR_fam"/>
</dbReference>
<accession>A0A181C6C0</accession>
<name>A0A181C6C0_9PROT</name>
<dbReference type="AlphaFoldDB" id="A0A181C6C0"/>
<dbReference type="KEGG" id="kre:GWK63_00115"/>
<dbReference type="RefSeq" id="WP_112209810.1">
    <property type="nucleotide sequence ID" value="NZ_CP050139.1"/>
</dbReference>
<dbReference type="Proteomes" id="UP000502533">
    <property type="component" value="Chromosome"/>
</dbReference>
<keyword evidence="1" id="KW-0560">Oxidoreductase</keyword>
<dbReference type="Pfam" id="PF00106">
    <property type="entry name" value="adh_short"/>
    <property type="match status" value="1"/>
</dbReference>
<evidence type="ECO:0000313" key="3">
    <source>
        <dbReference type="Proteomes" id="UP000502533"/>
    </source>
</evidence>